<dbReference type="InterPro" id="IPR011006">
    <property type="entry name" value="CheY-like_superfamily"/>
</dbReference>
<dbReference type="Pfam" id="PF01590">
    <property type="entry name" value="GAF"/>
    <property type="match status" value="1"/>
</dbReference>
<reference evidence="7 8" key="1">
    <citation type="journal article" date="2018" name="Environ. Microbiol.">
        <title>Isolation and genomic characterization of Novimethylophilus kurashikiensis gen. nov. sp. nov., a new lanthanide-dependent methylotrophic species of Methylophilaceae.</title>
        <authorList>
            <person name="Lv H."/>
            <person name="Sahin N."/>
            <person name="Tani A."/>
        </authorList>
    </citation>
    <scope>NUCLEOTIDE SEQUENCE [LARGE SCALE GENOMIC DNA]</scope>
    <source>
        <strain evidence="7 8">La2-4</strain>
    </source>
</reference>
<dbReference type="Gene3D" id="3.20.20.450">
    <property type="entry name" value="EAL domain"/>
    <property type="match status" value="1"/>
</dbReference>
<dbReference type="InterPro" id="IPR029016">
    <property type="entry name" value="GAF-like_dom_sf"/>
</dbReference>
<dbReference type="InterPro" id="IPR003018">
    <property type="entry name" value="GAF"/>
</dbReference>
<keyword evidence="2" id="KW-0418">Kinase</keyword>
<feature type="domain" description="EAL" evidence="5">
    <location>
        <begin position="469"/>
        <end position="722"/>
    </location>
</feature>
<dbReference type="PROSITE" id="PS50887">
    <property type="entry name" value="GGDEF"/>
    <property type="match status" value="1"/>
</dbReference>
<comment type="caution">
    <text evidence="7">The sequence shown here is derived from an EMBL/GenBank/DDBJ whole genome shotgun (WGS) entry which is preliminary data.</text>
</comment>
<evidence type="ECO:0000256" key="2">
    <source>
        <dbReference type="ARBA" id="ARBA00022777"/>
    </source>
</evidence>
<dbReference type="Gene3D" id="3.30.70.270">
    <property type="match status" value="1"/>
</dbReference>
<dbReference type="InterPro" id="IPR058245">
    <property type="entry name" value="NreC/VraR/RcsB-like_REC"/>
</dbReference>
<dbReference type="SMART" id="SM00065">
    <property type="entry name" value="GAF"/>
    <property type="match status" value="1"/>
</dbReference>
<dbReference type="CDD" id="cd01949">
    <property type="entry name" value="GGDEF"/>
    <property type="match status" value="1"/>
</dbReference>
<dbReference type="Gene3D" id="3.40.50.2300">
    <property type="match status" value="1"/>
</dbReference>
<dbReference type="RefSeq" id="WP_109013819.1">
    <property type="nucleotide sequence ID" value="NZ_BDOQ01000001.1"/>
</dbReference>
<dbReference type="EMBL" id="BDOQ01000001">
    <property type="protein sequence ID" value="GBG12588.1"/>
    <property type="molecule type" value="Genomic_DNA"/>
</dbReference>
<dbReference type="OrthoDB" id="9813903at2"/>
<dbReference type="Pfam" id="PF00990">
    <property type="entry name" value="GGDEF"/>
    <property type="match status" value="1"/>
</dbReference>
<sequence>MNLVIVEDSELILSQLLRIIHEQPRIKITGLAKTEDEAISLIKATSPDAILLDLGLAPGSGLRVLEAIRGFGSGARVLVLTNNSNEHIRRVCTQYGISGFYDKSQEAYACLDKLFSFLPQLPDNEVERLLRLQSTQLLDTPEQEVYDNITKLACRVTGMSASMITLVDKDRQWFLSRVGVDTKETSRTVAFCAHAILQQEILEVKNAKDDVRFNDNPLVIGAPYIRFYAGVPLILSSGEALGTLCVLDTKPNELNTHQREALKTLARSALSEIELHMQLVELEKEVTRRKLAEEHIKHLSTRDPLTALPNRSAFRESLSQQLKVDKARCAVIYINPDRFKLINDTLGHDAGDDLLSGIAHRLTQLLSDTNLIARIGSDEFAVIATDVSGAHEASLIAENIVASLAVPFELKGRQVFLEVSIGISLSPDDGESPESLARRADLALYHAKHLGGNRICIYSSDLNDYAQDTIALETNLRLAIDRNELEVYYQPQVSLISSKVSGVEALVRWNHPHFGLTSPQVFIPLAEERGLIQAIGHFVLDSALQQLTLWDKDGMVIPKVAINVSALELKPGYVDAIQAALTKYQIRPSRLELEITESVLVSDGVETMQILEHLRGLGITIAVDDFGVGYSSLGQLRRLPIDALKVDKSFIDNIHNDAEDEAIVNAIVTMARALGLRTIAEGAETDQQLSSIEKLECDCVQGYVLGKPMSSTELSKWMNFNPVVN</sequence>
<keyword evidence="8" id="KW-1185">Reference proteome</keyword>
<dbReference type="PANTHER" id="PTHR44757">
    <property type="entry name" value="DIGUANYLATE CYCLASE DGCP"/>
    <property type="match status" value="1"/>
</dbReference>
<dbReference type="CDD" id="cd01948">
    <property type="entry name" value="EAL"/>
    <property type="match status" value="1"/>
</dbReference>
<dbReference type="InterPro" id="IPR052155">
    <property type="entry name" value="Biofilm_reg_signaling"/>
</dbReference>
<evidence type="ECO:0000313" key="8">
    <source>
        <dbReference type="Proteomes" id="UP000245081"/>
    </source>
</evidence>
<dbReference type="SUPFAM" id="SSF55073">
    <property type="entry name" value="Nucleotide cyclase"/>
    <property type="match status" value="1"/>
</dbReference>
<name>A0A2R5F4A6_9PROT</name>
<evidence type="ECO:0000259" key="6">
    <source>
        <dbReference type="PROSITE" id="PS50887"/>
    </source>
</evidence>
<dbReference type="PROSITE" id="PS50110">
    <property type="entry name" value="RESPONSE_REGULATORY"/>
    <property type="match status" value="1"/>
</dbReference>
<organism evidence="7 8">
    <name type="scientific">Novimethylophilus kurashikiensis</name>
    <dbReference type="NCBI Taxonomy" id="1825523"/>
    <lineage>
        <taxon>Bacteria</taxon>
        <taxon>Pseudomonadati</taxon>
        <taxon>Pseudomonadota</taxon>
        <taxon>Betaproteobacteria</taxon>
        <taxon>Nitrosomonadales</taxon>
        <taxon>Methylophilaceae</taxon>
        <taxon>Novimethylophilus</taxon>
    </lineage>
</organism>
<evidence type="ECO:0000259" key="5">
    <source>
        <dbReference type="PROSITE" id="PS50883"/>
    </source>
</evidence>
<dbReference type="SUPFAM" id="SSF52172">
    <property type="entry name" value="CheY-like"/>
    <property type="match status" value="1"/>
</dbReference>
<dbReference type="CDD" id="cd17535">
    <property type="entry name" value="REC_NarL-like"/>
    <property type="match status" value="1"/>
</dbReference>
<keyword evidence="1" id="KW-0808">Transferase</keyword>
<dbReference type="AlphaFoldDB" id="A0A2R5F4A6"/>
<dbReference type="InterPro" id="IPR043128">
    <property type="entry name" value="Rev_trsase/Diguanyl_cyclase"/>
</dbReference>
<dbReference type="SUPFAM" id="SSF55781">
    <property type="entry name" value="GAF domain-like"/>
    <property type="match status" value="1"/>
</dbReference>
<feature type="modified residue" description="4-aspartylphosphate" evidence="3">
    <location>
        <position position="53"/>
    </location>
</feature>
<evidence type="ECO:0000259" key="4">
    <source>
        <dbReference type="PROSITE" id="PS50110"/>
    </source>
</evidence>
<dbReference type="SMART" id="SM00267">
    <property type="entry name" value="GGDEF"/>
    <property type="match status" value="1"/>
</dbReference>
<evidence type="ECO:0000256" key="1">
    <source>
        <dbReference type="ARBA" id="ARBA00022679"/>
    </source>
</evidence>
<dbReference type="InterPro" id="IPR035919">
    <property type="entry name" value="EAL_sf"/>
</dbReference>
<dbReference type="Gene3D" id="3.30.450.40">
    <property type="match status" value="1"/>
</dbReference>
<evidence type="ECO:0000256" key="3">
    <source>
        <dbReference type="PROSITE-ProRule" id="PRU00169"/>
    </source>
</evidence>
<dbReference type="GO" id="GO:0016301">
    <property type="term" value="F:kinase activity"/>
    <property type="evidence" value="ECO:0007669"/>
    <property type="project" value="UniProtKB-KW"/>
</dbReference>
<dbReference type="InterPro" id="IPR000160">
    <property type="entry name" value="GGDEF_dom"/>
</dbReference>
<dbReference type="Pfam" id="PF00563">
    <property type="entry name" value="EAL"/>
    <property type="match status" value="1"/>
</dbReference>
<evidence type="ECO:0000313" key="7">
    <source>
        <dbReference type="EMBL" id="GBG12588.1"/>
    </source>
</evidence>
<proteinExistence type="predicted"/>
<dbReference type="SUPFAM" id="SSF141868">
    <property type="entry name" value="EAL domain-like"/>
    <property type="match status" value="1"/>
</dbReference>
<dbReference type="GO" id="GO:0000160">
    <property type="term" value="P:phosphorelay signal transduction system"/>
    <property type="evidence" value="ECO:0007669"/>
    <property type="project" value="InterPro"/>
</dbReference>
<dbReference type="InterPro" id="IPR001789">
    <property type="entry name" value="Sig_transdc_resp-reg_receiver"/>
</dbReference>
<feature type="domain" description="Response regulatory" evidence="4">
    <location>
        <begin position="2"/>
        <end position="118"/>
    </location>
</feature>
<protein>
    <submittedName>
        <fullName evidence="7">Diguanylate cyclase</fullName>
    </submittedName>
</protein>
<gene>
    <name evidence="7" type="ORF">NMK_0119</name>
</gene>
<dbReference type="PROSITE" id="PS50883">
    <property type="entry name" value="EAL"/>
    <property type="match status" value="1"/>
</dbReference>
<dbReference type="Proteomes" id="UP000245081">
    <property type="component" value="Unassembled WGS sequence"/>
</dbReference>
<dbReference type="SMART" id="SM00052">
    <property type="entry name" value="EAL"/>
    <property type="match status" value="1"/>
</dbReference>
<dbReference type="InterPro" id="IPR029787">
    <property type="entry name" value="Nucleotide_cyclase"/>
</dbReference>
<dbReference type="InterPro" id="IPR001633">
    <property type="entry name" value="EAL_dom"/>
</dbReference>
<dbReference type="NCBIfam" id="TIGR00254">
    <property type="entry name" value="GGDEF"/>
    <property type="match status" value="1"/>
</dbReference>
<keyword evidence="3" id="KW-0597">Phosphoprotein</keyword>
<dbReference type="PANTHER" id="PTHR44757:SF2">
    <property type="entry name" value="BIOFILM ARCHITECTURE MAINTENANCE PROTEIN MBAA"/>
    <property type="match status" value="1"/>
</dbReference>
<dbReference type="SMART" id="SM00448">
    <property type="entry name" value="REC"/>
    <property type="match status" value="1"/>
</dbReference>
<accession>A0A2R5F4A6</accession>
<dbReference type="Pfam" id="PF00072">
    <property type="entry name" value="Response_reg"/>
    <property type="match status" value="1"/>
</dbReference>
<feature type="domain" description="GGDEF" evidence="6">
    <location>
        <begin position="327"/>
        <end position="460"/>
    </location>
</feature>